<protein>
    <submittedName>
        <fullName evidence="1">Fic family protein</fullName>
    </submittedName>
</protein>
<dbReference type="RefSeq" id="WP_111946442.1">
    <property type="nucleotide sequence ID" value="NZ_JASSOV010000001.1"/>
</dbReference>
<organism evidence="1 2">
    <name type="scientific">Clostridium perfringens</name>
    <dbReference type="NCBI Taxonomy" id="1502"/>
    <lineage>
        <taxon>Bacteria</taxon>
        <taxon>Bacillati</taxon>
        <taxon>Bacillota</taxon>
        <taxon>Clostridia</taxon>
        <taxon>Eubacteriales</taxon>
        <taxon>Clostridiaceae</taxon>
        <taxon>Clostridium</taxon>
    </lineage>
</organism>
<dbReference type="AlphaFoldDB" id="A0A2X3HYC8"/>
<proteinExistence type="predicted"/>
<gene>
    <name evidence="1" type="ORF">NCTC8081_03063</name>
</gene>
<dbReference type="Gene3D" id="1.10.3290.10">
    <property type="entry name" value="Fido-like domain"/>
    <property type="match status" value="1"/>
</dbReference>
<evidence type="ECO:0000313" key="1">
    <source>
        <dbReference type="EMBL" id="SQC85278.1"/>
    </source>
</evidence>
<sequence>MYDYNIFLNILTQTKGLNNSLNQILKYDFIYHFNKIDGSNFTIETLQLLAEKKIVSGTHNLDDVYISFNSFIVMDLVLDFLNTPLTLERIIEWFKALIQRTKIGDSEIELYNREAEDWICVNILDTKIRTYLSCIQSLKFYLIRSIIIKS</sequence>
<dbReference type="Proteomes" id="UP000250234">
    <property type="component" value="Unassembled WGS sequence"/>
</dbReference>
<dbReference type="InterPro" id="IPR036597">
    <property type="entry name" value="Fido-like_dom_sf"/>
</dbReference>
<name>A0A2X3HYC8_CLOPF</name>
<evidence type="ECO:0000313" key="2">
    <source>
        <dbReference type="Proteomes" id="UP000250234"/>
    </source>
</evidence>
<accession>A0A2X3HYC8</accession>
<dbReference type="EMBL" id="UAWO01000005">
    <property type="protein sequence ID" value="SQC85278.1"/>
    <property type="molecule type" value="Genomic_DNA"/>
</dbReference>
<reference evidence="1 2" key="1">
    <citation type="submission" date="2018-06" db="EMBL/GenBank/DDBJ databases">
        <authorList>
            <consortium name="Pathogen Informatics"/>
            <person name="Doyle S."/>
        </authorList>
    </citation>
    <scope>NUCLEOTIDE SEQUENCE [LARGE SCALE GENOMIC DNA]</scope>
    <source>
        <strain evidence="1 2">NCTC8081</strain>
    </source>
</reference>